<dbReference type="AlphaFoldDB" id="A0A483CTH3"/>
<name>A0A483CTH3_9EURY</name>
<keyword evidence="2" id="KW-1185">Reference proteome</keyword>
<comment type="caution">
    <text evidence="1">The sequence shown here is derived from an EMBL/GenBank/DDBJ whole genome shotgun (WGS) entry which is preliminary data.</text>
</comment>
<accession>A0A483CTH3</accession>
<sequence length="87" mass="9931">MIRTRRDRFAERIPVSDDVVSYVEKRACDFRVCTSCGGPILLPVSVKPAKNTDIQLQAGQHRIYVSMYQAPYLDAVDLRLIPSYDIE</sequence>
<dbReference type="OrthoDB" id="52980at2157"/>
<organism evidence="1 2">
    <name type="scientific">Methanofollis fontis</name>
    <dbReference type="NCBI Taxonomy" id="2052832"/>
    <lineage>
        <taxon>Archaea</taxon>
        <taxon>Methanobacteriati</taxon>
        <taxon>Methanobacteriota</taxon>
        <taxon>Stenosarchaea group</taxon>
        <taxon>Methanomicrobia</taxon>
        <taxon>Methanomicrobiales</taxon>
        <taxon>Methanomicrobiaceae</taxon>
        <taxon>Methanofollis</taxon>
    </lineage>
</organism>
<evidence type="ECO:0000313" key="1">
    <source>
        <dbReference type="EMBL" id="TAJ43994.1"/>
    </source>
</evidence>
<reference evidence="1 2" key="1">
    <citation type="submission" date="2017-11" db="EMBL/GenBank/DDBJ databases">
        <title>Isolation and Characterization of Methanofollis Species from Methane Seep Offshore SW Taiwan.</title>
        <authorList>
            <person name="Teng N.-H."/>
            <person name="Lai M.-C."/>
            <person name="Chen S.-C."/>
        </authorList>
    </citation>
    <scope>NUCLEOTIDE SEQUENCE [LARGE SCALE GENOMIC DNA]</scope>
    <source>
        <strain evidence="1 2">FWC-SCC2</strain>
    </source>
</reference>
<protein>
    <submittedName>
        <fullName evidence="1">Uncharacterized protein</fullName>
    </submittedName>
</protein>
<dbReference type="Proteomes" id="UP000292580">
    <property type="component" value="Unassembled WGS sequence"/>
</dbReference>
<proteinExistence type="predicted"/>
<dbReference type="EMBL" id="PGCL01000003">
    <property type="protein sequence ID" value="TAJ43994.1"/>
    <property type="molecule type" value="Genomic_DNA"/>
</dbReference>
<evidence type="ECO:0000313" key="2">
    <source>
        <dbReference type="Proteomes" id="UP000292580"/>
    </source>
</evidence>
<gene>
    <name evidence="1" type="ORF">CUJ86_08085</name>
</gene>